<dbReference type="EMBL" id="JAZAVK010000105">
    <property type="protein sequence ID" value="KAK7422762.1"/>
    <property type="molecule type" value="Genomic_DNA"/>
</dbReference>
<keyword evidence="3" id="KW-1185">Reference proteome</keyword>
<evidence type="ECO:0000313" key="2">
    <source>
        <dbReference type="EMBL" id="KAK7422762.1"/>
    </source>
</evidence>
<name>A0ABR1HPL4_9HYPO</name>
<dbReference type="Proteomes" id="UP001498421">
    <property type="component" value="Unassembled WGS sequence"/>
</dbReference>
<proteinExistence type="predicted"/>
<gene>
    <name evidence="2" type="ORF">QQZ08_009387</name>
</gene>
<feature type="compositionally biased region" description="Polar residues" evidence="1">
    <location>
        <begin position="31"/>
        <end position="43"/>
    </location>
</feature>
<evidence type="ECO:0000313" key="3">
    <source>
        <dbReference type="Proteomes" id="UP001498421"/>
    </source>
</evidence>
<comment type="caution">
    <text evidence="2">The sequence shown here is derived from an EMBL/GenBank/DDBJ whole genome shotgun (WGS) entry which is preliminary data.</text>
</comment>
<organism evidence="2 3">
    <name type="scientific">Neonectria magnoliae</name>
    <dbReference type="NCBI Taxonomy" id="2732573"/>
    <lineage>
        <taxon>Eukaryota</taxon>
        <taxon>Fungi</taxon>
        <taxon>Dikarya</taxon>
        <taxon>Ascomycota</taxon>
        <taxon>Pezizomycotina</taxon>
        <taxon>Sordariomycetes</taxon>
        <taxon>Hypocreomycetidae</taxon>
        <taxon>Hypocreales</taxon>
        <taxon>Nectriaceae</taxon>
        <taxon>Neonectria</taxon>
    </lineage>
</organism>
<feature type="region of interest" description="Disordered" evidence="1">
    <location>
        <begin position="31"/>
        <end position="73"/>
    </location>
</feature>
<protein>
    <submittedName>
        <fullName evidence="2">Uncharacterized protein</fullName>
    </submittedName>
</protein>
<sequence>MVNSLFNSEAACPNTNKLDDMEALGLSLRQHNQKQPCKTATNTPWPPHSDDTEKSVLKSSSNSPEADGLASGLLGRDMSDALSLHQSFVHPSLDTIPSDVKHLQRHGPEKYTLHLVIQMETKLGMTLEGNSLKERIRYLKEIRPPKDHETLLRPTPAREPYTSTDTCTVVCELQHYLLLQADYLNWPKEDFDVHARILACRGFGILRSETPPHMNLTDLLRTLAVNSDIYNDIPNDLATGLDQNALLDTALLVKYGSRCYVYCVLGCLGAMVEDRPILSFDEGALFDRLLGRRLKKYETLEAEFSSRSIPEGMSALGALALLKRFPEGPFDLVAWEGPAFGTSLAVFVAKCLATLGIVASLEAIRQDVIKVLMNINWKLEQKWLPPVRELLENCEEHLGGSNEAHDDDEADEFSTDVNPISTALDNFSKIFGKLKDESPQKPNIEDWLKAAQIDGRTDGTIQRSRLRRSKTI</sequence>
<reference evidence="2 3" key="1">
    <citation type="journal article" date="2025" name="Microbiol. Resour. Announc.">
        <title>Draft genome sequences for Neonectria magnoliae and Neonectria punicea, canker pathogens of Liriodendron tulipifera and Acer saccharum in West Virginia.</title>
        <authorList>
            <person name="Petronek H.M."/>
            <person name="Kasson M.T."/>
            <person name="Metheny A.M."/>
            <person name="Stauder C.M."/>
            <person name="Lovett B."/>
            <person name="Lynch S.C."/>
            <person name="Garnas J.R."/>
            <person name="Kasson L.R."/>
            <person name="Stajich J.E."/>
        </authorList>
    </citation>
    <scope>NUCLEOTIDE SEQUENCE [LARGE SCALE GENOMIC DNA]</scope>
    <source>
        <strain evidence="2 3">NRRL 64651</strain>
    </source>
</reference>
<accession>A0ABR1HPL4</accession>
<evidence type="ECO:0000256" key="1">
    <source>
        <dbReference type="SAM" id="MobiDB-lite"/>
    </source>
</evidence>